<dbReference type="AlphaFoldDB" id="A0A7C9E400"/>
<keyword evidence="1" id="KW-1133">Transmembrane helix</keyword>
<reference evidence="2" key="2">
    <citation type="submission" date="2020-07" db="EMBL/GenBank/DDBJ databases">
        <authorList>
            <person name="Vera ALvarez R."/>
            <person name="Arias-Moreno D.M."/>
            <person name="Jimenez-Jacinto V."/>
            <person name="Jimenez-Bremont J.F."/>
            <person name="Swaminathan K."/>
            <person name="Moose S.P."/>
            <person name="Guerrero-Gonzalez M.L."/>
            <person name="Marino-Ramirez L."/>
            <person name="Landsman D."/>
            <person name="Rodriguez-Kessler M."/>
            <person name="Delgado-Sanchez P."/>
        </authorList>
    </citation>
    <scope>NUCLEOTIDE SEQUENCE</scope>
    <source>
        <tissue evidence="2">Cladode</tissue>
    </source>
</reference>
<reference evidence="2" key="1">
    <citation type="journal article" date="2013" name="J. Plant Res.">
        <title>Effect of fungi and light on seed germination of three Opuntia species from semiarid lands of central Mexico.</title>
        <authorList>
            <person name="Delgado-Sanchez P."/>
            <person name="Jimenez-Bremont J.F."/>
            <person name="Guerrero-Gonzalez Mde L."/>
            <person name="Flores J."/>
        </authorList>
    </citation>
    <scope>NUCLEOTIDE SEQUENCE</scope>
    <source>
        <tissue evidence="2">Cladode</tissue>
    </source>
</reference>
<protein>
    <submittedName>
        <fullName evidence="2">Uncharacterized protein</fullName>
    </submittedName>
</protein>
<feature type="transmembrane region" description="Helical" evidence="1">
    <location>
        <begin position="85"/>
        <end position="105"/>
    </location>
</feature>
<keyword evidence="1" id="KW-0472">Membrane</keyword>
<evidence type="ECO:0000256" key="1">
    <source>
        <dbReference type="SAM" id="Phobius"/>
    </source>
</evidence>
<sequence>MHISMFVYEFSRLRPINLSLLSLFAPLLFISLFEISLKGVRTLVEDDTRDPISFVMRMEDLVTSNMIALNFNWYSKIIYPYDGFSMFFFFASCAIILCCICRVLGQNYH</sequence>
<dbReference type="EMBL" id="GISG01188708">
    <property type="protein sequence ID" value="MBA4655684.1"/>
    <property type="molecule type" value="Transcribed_RNA"/>
</dbReference>
<keyword evidence="1" id="KW-0812">Transmembrane</keyword>
<organism evidence="2">
    <name type="scientific">Opuntia streptacantha</name>
    <name type="common">Prickly pear cactus</name>
    <name type="synonym">Opuntia cardona</name>
    <dbReference type="NCBI Taxonomy" id="393608"/>
    <lineage>
        <taxon>Eukaryota</taxon>
        <taxon>Viridiplantae</taxon>
        <taxon>Streptophyta</taxon>
        <taxon>Embryophyta</taxon>
        <taxon>Tracheophyta</taxon>
        <taxon>Spermatophyta</taxon>
        <taxon>Magnoliopsida</taxon>
        <taxon>eudicotyledons</taxon>
        <taxon>Gunneridae</taxon>
        <taxon>Pentapetalae</taxon>
        <taxon>Caryophyllales</taxon>
        <taxon>Cactineae</taxon>
        <taxon>Cactaceae</taxon>
        <taxon>Opuntioideae</taxon>
        <taxon>Opuntia</taxon>
    </lineage>
</organism>
<name>A0A7C9E400_OPUST</name>
<feature type="transmembrane region" description="Helical" evidence="1">
    <location>
        <begin position="20"/>
        <end position="40"/>
    </location>
</feature>
<evidence type="ECO:0000313" key="2">
    <source>
        <dbReference type="EMBL" id="MBA4655683.1"/>
    </source>
</evidence>
<accession>A0A7C9E400</accession>
<proteinExistence type="predicted"/>
<dbReference type="EMBL" id="GISG01188707">
    <property type="protein sequence ID" value="MBA4655683.1"/>
    <property type="molecule type" value="Transcribed_RNA"/>
</dbReference>